<dbReference type="InterPro" id="IPR050329">
    <property type="entry name" value="GLI_C2H2-zinc-finger"/>
</dbReference>
<keyword evidence="1" id="KW-0479">Metal-binding</keyword>
<feature type="region of interest" description="Disordered" evidence="6">
    <location>
        <begin position="1"/>
        <end position="35"/>
    </location>
</feature>
<dbReference type="OrthoDB" id="654211at2759"/>
<organism evidence="8 9">
    <name type="scientific">Pleurotus ostreatus (strain PC15)</name>
    <name type="common">Oyster mushroom</name>
    <dbReference type="NCBI Taxonomy" id="1137138"/>
    <lineage>
        <taxon>Eukaryota</taxon>
        <taxon>Fungi</taxon>
        <taxon>Dikarya</taxon>
        <taxon>Basidiomycota</taxon>
        <taxon>Agaricomycotina</taxon>
        <taxon>Agaricomycetes</taxon>
        <taxon>Agaricomycetidae</taxon>
        <taxon>Agaricales</taxon>
        <taxon>Pleurotineae</taxon>
        <taxon>Pleurotaceae</taxon>
        <taxon>Pleurotus</taxon>
    </lineage>
</organism>
<dbReference type="GO" id="GO:0005634">
    <property type="term" value="C:nucleus"/>
    <property type="evidence" value="ECO:0007669"/>
    <property type="project" value="UniProtKB-ARBA"/>
</dbReference>
<feature type="domain" description="C2H2-type" evidence="7">
    <location>
        <begin position="164"/>
        <end position="191"/>
    </location>
</feature>
<dbReference type="PANTHER" id="PTHR19818:SF159">
    <property type="entry name" value="C2H2-TYPE DOMAIN-CONTAINING PROTEIN"/>
    <property type="match status" value="1"/>
</dbReference>
<dbReference type="InParanoid" id="A0A067NLV8"/>
<dbReference type="PROSITE" id="PS00028">
    <property type="entry name" value="ZINC_FINGER_C2H2_1"/>
    <property type="match status" value="2"/>
</dbReference>
<evidence type="ECO:0000256" key="5">
    <source>
        <dbReference type="PROSITE-ProRule" id="PRU00042"/>
    </source>
</evidence>
<reference evidence="9" key="1">
    <citation type="journal article" date="2014" name="Proc. Natl. Acad. Sci. U.S.A.">
        <title>Extensive sampling of basidiomycete genomes demonstrates inadequacy of the white-rot/brown-rot paradigm for wood decay fungi.</title>
        <authorList>
            <person name="Riley R."/>
            <person name="Salamov A.A."/>
            <person name="Brown D.W."/>
            <person name="Nagy L.G."/>
            <person name="Floudas D."/>
            <person name="Held B.W."/>
            <person name="Levasseur A."/>
            <person name="Lombard V."/>
            <person name="Morin E."/>
            <person name="Otillar R."/>
            <person name="Lindquist E.A."/>
            <person name="Sun H."/>
            <person name="LaButti K.M."/>
            <person name="Schmutz J."/>
            <person name="Jabbour D."/>
            <person name="Luo H."/>
            <person name="Baker S.E."/>
            <person name="Pisabarro A.G."/>
            <person name="Walton J.D."/>
            <person name="Blanchette R.A."/>
            <person name="Henrissat B."/>
            <person name="Martin F."/>
            <person name="Cullen D."/>
            <person name="Hibbett D.S."/>
            <person name="Grigoriev I.V."/>
        </authorList>
    </citation>
    <scope>NUCLEOTIDE SEQUENCE [LARGE SCALE GENOMIC DNA]</scope>
    <source>
        <strain evidence="9">PC15</strain>
    </source>
</reference>
<dbReference type="GO" id="GO:0008270">
    <property type="term" value="F:zinc ion binding"/>
    <property type="evidence" value="ECO:0007669"/>
    <property type="project" value="UniProtKB-KW"/>
</dbReference>
<proteinExistence type="predicted"/>
<gene>
    <name evidence="8" type="ORF">PLEOSDRAFT_160887</name>
</gene>
<evidence type="ECO:0000256" key="6">
    <source>
        <dbReference type="SAM" id="MobiDB-lite"/>
    </source>
</evidence>
<dbReference type="SMART" id="SM00355">
    <property type="entry name" value="ZnF_C2H2"/>
    <property type="match status" value="3"/>
</dbReference>
<dbReference type="InterPro" id="IPR013087">
    <property type="entry name" value="Znf_C2H2_type"/>
</dbReference>
<dbReference type="InterPro" id="IPR036236">
    <property type="entry name" value="Znf_C2H2_sf"/>
</dbReference>
<dbReference type="Gene3D" id="3.30.160.60">
    <property type="entry name" value="Classic Zinc Finger"/>
    <property type="match status" value="2"/>
</dbReference>
<dbReference type="Proteomes" id="UP000027073">
    <property type="component" value="Unassembled WGS sequence"/>
</dbReference>
<keyword evidence="4" id="KW-0862">Zinc</keyword>
<sequence>MPADAPRDTKLSDRTRSTREPASIPGSSSDRVLQQSVDSAARRRLFVLGGEKGRLWLPPVAFNQAFYSPSPQTSTSAPDFSSARAEILQHAVSSTSSGEASQSLPSAGNWEMYARKVSMPPNSNWQCLWSVKHKYTSIPCLYASTRKLDVKRHIETSHLMIKRFTCEICNKAFAKKAGFDAHKNEHLGKTPFGCNYDGCGQAFKDASARQRHHIEEHGHTPKQVKNRFKGSLLNSAGISDSRMMDGEEAGEWEERCLEGNMEDEGKSDEQDSSFSRLDRWARLHQWVLYSTTNMYTSFSQQWCRLGSSK</sequence>
<dbReference type="HOGENOM" id="CLU_900523_0_0_1"/>
<feature type="compositionally biased region" description="Basic and acidic residues" evidence="6">
    <location>
        <begin position="1"/>
        <end position="19"/>
    </location>
</feature>
<keyword evidence="2" id="KW-0677">Repeat</keyword>
<dbReference type="GO" id="GO:0000978">
    <property type="term" value="F:RNA polymerase II cis-regulatory region sequence-specific DNA binding"/>
    <property type="evidence" value="ECO:0007669"/>
    <property type="project" value="TreeGrafter"/>
</dbReference>
<accession>A0A067NLV8</accession>
<dbReference type="PANTHER" id="PTHR19818">
    <property type="entry name" value="ZINC FINGER PROTEIN ZIC AND GLI"/>
    <property type="match status" value="1"/>
</dbReference>
<feature type="compositionally biased region" description="Polar residues" evidence="6">
    <location>
        <begin position="25"/>
        <end position="35"/>
    </location>
</feature>
<evidence type="ECO:0000256" key="1">
    <source>
        <dbReference type="ARBA" id="ARBA00022723"/>
    </source>
</evidence>
<evidence type="ECO:0000256" key="3">
    <source>
        <dbReference type="ARBA" id="ARBA00022771"/>
    </source>
</evidence>
<dbReference type="PROSITE" id="PS50157">
    <property type="entry name" value="ZINC_FINGER_C2H2_2"/>
    <property type="match status" value="2"/>
</dbReference>
<evidence type="ECO:0000313" key="8">
    <source>
        <dbReference type="EMBL" id="KDQ25092.1"/>
    </source>
</evidence>
<evidence type="ECO:0000259" key="7">
    <source>
        <dbReference type="PROSITE" id="PS50157"/>
    </source>
</evidence>
<dbReference type="VEuPathDB" id="FungiDB:PLEOSDRAFT_160887"/>
<protein>
    <recommendedName>
        <fullName evidence="7">C2H2-type domain-containing protein</fullName>
    </recommendedName>
</protein>
<dbReference type="Pfam" id="PF00096">
    <property type="entry name" value="zf-C2H2"/>
    <property type="match status" value="1"/>
</dbReference>
<dbReference type="STRING" id="1137138.A0A067NLV8"/>
<evidence type="ECO:0000256" key="2">
    <source>
        <dbReference type="ARBA" id="ARBA00022737"/>
    </source>
</evidence>
<dbReference type="SUPFAM" id="SSF57667">
    <property type="entry name" value="beta-beta-alpha zinc fingers"/>
    <property type="match status" value="1"/>
</dbReference>
<dbReference type="EMBL" id="KL198011">
    <property type="protein sequence ID" value="KDQ25092.1"/>
    <property type="molecule type" value="Genomic_DNA"/>
</dbReference>
<dbReference type="AlphaFoldDB" id="A0A067NLV8"/>
<name>A0A067NLV8_PLEO1</name>
<dbReference type="GO" id="GO:0000981">
    <property type="term" value="F:DNA-binding transcription factor activity, RNA polymerase II-specific"/>
    <property type="evidence" value="ECO:0007669"/>
    <property type="project" value="TreeGrafter"/>
</dbReference>
<evidence type="ECO:0000313" key="9">
    <source>
        <dbReference type="Proteomes" id="UP000027073"/>
    </source>
</evidence>
<feature type="domain" description="C2H2-type" evidence="7">
    <location>
        <begin position="192"/>
        <end position="221"/>
    </location>
</feature>
<dbReference type="GO" id="GO:0045944">
    <property type="term" value="P:positive regulation of transcription by RNA polymerase II"/>
    <property type="evidence" value="ECO:0007669"/>
    <property type="project" value="UniProtKB-ARBA"/>
</dbReference>
<keyword evidence="3 5" id="KW-0863">Zinc-finger</keyword>
<evidence type="ECO:0000256" key="4">
    <source>
        <dbReference type="ARBA" id="ARBA00022833"/>
    </source>
</evidence>